<dbReference type="GO" id="GO:0015629">
    <property type="term" value="C:actin cytoskeleton"/>
    <property type="evidence" value="ECO:0007669"/>
    <property type="project" value="TreeGrafter"/>
</dbReference>
<dbReference type="PANTHER" id="PTHR15941:SF14">
    <property type="entry name" value="MYOZENIN 1 ISOFORM X1"/>
    <property type="match status" value="1"/>
</dbReference>
<dbReference type="Pfam" id="PF05556">
    <property type="entry name" value="Calsarcin"/>
    <property type="match status" value="1"/>
</dbReference>
<dbReference type="GO" id="GO:0003779">
    <property type="term" value="F:actin binding"/>
    <property type="evidence" value="ECO:0007669"/>
    <property type="project" value="TreeGrafter"/>
</dbReference>
<proteinExistence type="inferred from homology"/>
<evidence type="ECO:0000256" key="2">
    <source>
        <dbReference type="ARBA" id="ARBA00022553"/>
    </source>
</evidence>
<accession>A0A8B9LQC1</accession>
<dbReference type="GO" id="GO:0031433">
    <property type="term" value="F:telethonin binding"/>
    <property type="evidence" value="ECO:0007669"/>
    <property type="project" value="TreeGrafter"/>
</dbReference>
<evidence type="ECO:0000256" key="1">
    <source>
        <dbReference type="ARBA" id="ARBA00009126"/>
    </source>
</evidence>
<feature type="compositionally biased region" description="Basic and acidic residues" evidence="3">
    <location>
        <begin position="111"/>
        <end position="120"/>
    </location>
</feature>
<dbReference type="InterPro" id="IPR008438">
    <property type="entry name" value="MYOZ"/>
</dbReference>
<dbReference type="GO" id="GO:0030018">
    <property type="term" value="C:Z disc"/>
    <property type="evidence" value="ECO:0007669"/>
    <property type="project" value="InterPro"/>
</dbReference>
<protein>
    <submittedName>
        <fullName evidence="4">Myozenin 1b</fullName>
    </submittedName>
</protein>
<dbReference type="AlphaFoldDB" id="A0A8B9LQC1"/>
<dbReference type="PANTHER" id="PTHR15941">
    <property type="entry name" value="MYOZENIN"/>
    <property type="match status" value="1"/>
</dbReference>
<organism evidence="4 5">
    <name type="scientific">Astyanax mexicanus</name>
    <name type="common">Blind cave fish</name>
    <name type="synonym">Astyanax fasciatus mexicanus</name>
    <dbReference type="NCBI Taxonomy" id="7994"/>
    <lineage>
        <taxon>Eukaryota</taxon>
        <taxon>Metazoa</taxon>
        <taxon>Chordata</taxon>
        <taxon>Craniata</taxon>
        <taxon>Vertebrata</taxon>
        <taxon>Euteleostomi</taxon>
        <taxon>Actinopterygii</taxon>
        <taxon>Neopterygii</taxon>
        <taxon>Teleostei</taxon>
        <taxon>Ostariophysi</taxon>
        <taxon>Characiformes</taxon>
        <taxon>Characoidei</taxon>
        <taxon>Acestrorhamphidae</taxon>
        <taxon>Acestrorhamphinae</taxon>
        <taxon>Astyanax</taxon>
    </lineage>
</organism>
<comment type="similarity">
    <text evidence="1">Belongs to the myozenin family.</text>
</comment>
<name>A0A8B9LQC1_ASTMX</name>
<evidence type="ECO:0000256" key="3">
    <source>
        <dbReference type="SAM" id="MobiDB-lite"/>
    </source>
</evidence>
<feature type="region of interest" description="Disordered" evidence="3">
    <location>
        <begin position="93"/>
        <end position="120"/>
    </location>
</feature>
<keyword evidence="2" id="KW-0597">Phosphoprotein</keyword>
<evidence type="ECO:0000313" key="5">
    <source>
        <dbReference type="Proteomes" id="UP000694621"/>
    </source>
</evidence>
<evidence type="ECO:0000313" key="4">
    <source>
        <dbReference type="Ensembl" id="ENSAMXP00005054981.1"/>
    </source>
</evidence>
<dbReference type="Ensembl" id="ENSAMXT00005059448.1">
    <property type="protein sequence ID" value="ENSAMXP00005054981.1"/>
    <property type="gene ID" value="ENSAMXG00005024559.1"/>
</dbReference>
<dbReference type="Proteomes" id="UP000694621">
    <property type="component" value="Unplaced"/>
</dbReference>
<reference evidence="4" key="1">
    <citation type="submission" date="2025-08" db="UniProtKB">
        <authorList>
            <consortium name="Ensembl"/>
        </authorList>
    </citation>
    <scope>IDENTIFICATION</scope>
</reference>
<dbReference type="GO" id="GO:0051373">
    <property type="term" value="F:FATZ binding"/>
    <property type="evidence" value="ECO:0007669"/>
    <property type="project" value="TreeGrafter"/>
</dbReference>
<sequence>MPYVCKMNNSQMRRTAVERCSLFSLCPLSFSEEAEPEATEFDLGTKIKTPKEVMLEELSLMKGKGSKMFKMRQARVEKFIVSTENLQNLQNLVPSKGGEMKTPPTPAPKPELPKEEVDPEAEKLKRRSEYVKTYISPWERAMKDDEELKATMRPQMPGPYVYQDLPKYKSFNRYVQVIFAKCWDKSCDFVHFFQQFHHIQVHLKKIVYYGKALFQ</sequence>